<sequence length="167" mass="17603">MKTTHSLATNLVVDQVKGVVGHHNLTLTGPDAHGVIRLNIEATDQEIDCCLTLLGKALPKGCDITYFVEKEDVDAPIKGVLTIDDTLAIFPSDFSQKGGPRKGTHHTFPIEITIDCRDSFGHGGHPSTLGMLKALLRLSKGGLIADRSVLDVGTGSGVLAIAALKLG</sequence>
<accession>A0A7V2SVB6</accession>
<feature type="non-terminal residue" evidence="1">
    <location>
        <position position="167"/>
    </location>
</feature>
<dbReference type="AlphaFoldDB" id="A0A7V2SVB6"/>
<dbReference type="Gene3D" id="3.40.50.150">
    <property type="entry name" value="Vaccinia Virus protein VP39"/>
    <property type="match status" value="1"/>
</dbReference>
<reference evidence="1" key="1">
    <citation type="journal article" date="2020" name="mSystems">
        <title>Genome- and Community-Level Interaction Insights into Carbon Utilization and Element Cycling Functions of Hydrothermarchaeota in Hydrothermal Sediment.</title>
        <authorList>
            <person name="Zhou Z."/>
            <person name="Liu Y."/>
            <person name="Xu W."/>
            <person name="Pan J."/>
            <person name="Luo Z.H."/>
            <person name="Li M."/>
        </authorList>
    </citation>
    <scope>NUCLEOTIDE SEQUENCE [LARGE SCALE GENOMIC DNA]</scope>
    <source>
        <strain evidence="1">HyVt-503</strain>
    </source>
</reference>
<organism evidence="1">
    <name type="scientific">Dissulfuribacter thermophilus</name>
    <dbReference type="NCBI Taxonomy" id="1156395"/>
    <lineage>
        <taxon>Bacteria</taxon>
        <taxon>Pseudomonadati</taxon>
        <taxon>Thermodesulfobacteriota</taxon>
        <taxon>Dissulfuribacteria</taxon>
        <taxon>Dissulfuribacterales</taxon>
        <taxon>Dissulfuribacteraceae</taxon>
        <taxon>Dissulfuribacter</taxon>
    </lineage>
</organism>
<proteinExistence type="predicted"/>
<dbReference type="Proteomes" id="UP000885797">
    <property type="component" value="Unassembled WGS sequence"/>
</dbReference>
<dbReference type="SUPFAM" id="SSF53335">
    <property type="entry name" value="S-adenosyl-L-methionine-dependent methyltransferases"/>
    <property type="match status" value="1"/>
</dbReference>
<dbReference type="InterPro" id="IPR029063">
    <property type="entry name" value="SAM-dependent_MTases_sf"/>
</dbReference>
<dbReference type="Pfam" id="PF06325">
    <property type="entry name" value="PrmA"/>
    <property type="match status" value="1"/>
</dbReference>
<evidence type="ECO:0008006" key="2">
    <source>
        <dbReference type="Google" id="ProtNLM"/>
    </source>
</evidence>
<evidence type="ECO:0000313" key="1">
    <source>
        <dbReference type="EMBL" id="HFC46608.1"/>
    </source>
</evidence>
<gene>
    <name evidence="1" type="ORF">ENJ63_01865</name>
</gene>
<protein>
    <recommendedName>
        <fullName evidence="2">Ribosomal protein L11 methyltransferase</fullName>
    </recommendedName>
</protein>
<comment type="caution">
    <text evidence="1">The sequence shown here is derived from an EMBL/GenBank/DDBJ whole genome shotgun (WGS) entry which is preliminary data.</text>
</comment>
<dbReference type="EMBL" id="DRND01000156">
    <property type="protein sequence ID" value="HFC46608.1"/>
    <property type="molecule type" value="Genomic_DNA"/>
</dbReference>
<name>A0A7V2SVB6_9BACT</name>